<evidence type="ECO:0000313" key="1">
    <source>
        <dbReference type="EMBL" id="MBA8079237.1"/>
    </source>
</evidence>
<name>A0A7W3DIA4_ENTAS</name>
<protein>
    <submittedName>
        <fullName evidence="1">Uncharacterized protein</fullName>
    </submittedName>
</protein>
<comment type="caution">
    <text evidence="1">The sequence shown here is derived from an EMBL/GenBank/DDBJ whole genome shotgun (WGS) entry which is preliminary data.</text>
</comment>
<reference evidence="1 2" key="1">
    <citation type="submission" date="2020-06" db="EMBL/GenBank/DDBJ databases">
        <title>REHAB project genomes.</title>
        <authorList>
            <person name="Shaw L.P."/>
        </authorList>
    </citation>
    <scope>NUCLEOTIDE SEQUENCE [LARGE SCALE GENOMIC DNA]</scope>
    <source>
        <strain evidence="1 2">RHBSTW-00074</strain>
    </source>
</reference>
<proteinExistence type="predicted"/>
<sequence>MLCTKQKALPTQVPALHESLCLANDSPSGVRYSVQGSLGARIPTCVAGLPTIQTSWPPDVAEAFRGQHLHPLDYEVSVQTGWDIQEIGEGLWDVNPLLETFPAAEVRAALKHLELEREIQLLTRIVEADKEQVQKKDVKKVSRFNGQSAD</sequence>
<dbReference type="EMBL" id="JABXRP010000002">
    <property type="protein sequence ID" value="MBA8079237.1"/>
    <property type="molecule type" value="Genomic_DNA"/>
</dbReference>
<dbReference type="Proteomes" id="UP000533461">
    <property type="component" value="Unassembled WGS sequence"/>
</dbReference>
<accession>A0A7W3DIA4</accession>
<organism evidence="1 2">
    <name type="scientific">Enterobacter asburiae</name>
    <dbReference type="NCBI Taxonomy" id="61645"/>
    <lineage>
        <taxon>Bacteria</taxon>
        <taxon>Pseudomonadati</taxon>
        <taxon>Pseudomonadota</taxon>
        <taxon>Gammaproteobacteria</taxon>
        <taxon>Enterobacterales</taxon>
        <taxon>Enterobacteriaceae</taxon>
        <taxon>Enterobacter</taxon>
        <taxon>Enterobacter cloacae complex</taxon>
    </lineage>
</organism>
<dbReference type="AlphaFoldDB" id="A0A7W3DIA4"/>
<gene>
    <name evidence="1" type="ORF">HV056_22280</name>
</gene>
<evidence type="ECO:0000313" key="2">
    <source>
        <dbReference type="Proteomes" id="UP000533461"/>
    </source>
</evidence>